<dbReference type="AlphaFoldDB" id="A0A4Y5YFG7"/>
<dbReference type="Proteomes" id="UP000319809">
    <property type="component" value="Chromosome"/>
</dbReference>
<protein>
    <submittedName>
        <fullName evidence="1">Uncharacterized protein</fullName>
    </submittedName>
</protein>
<dbReference type="KEGG" id="spol:FH971_10895"/>
<dbReference type="EMBL" id="CP041036">
    <property type="protein sequence ID" value="QDE31425.1"/>
    <property type="molecule type" value="Genomic_DNA"/>
</dbReference>
<dbReference type="RefSeq" id="WP_140234307.1">
    <property type="nucleotide sequence ID" value="NZ_CP041036.1"/>
</dbReference>
<evidence type="ECO:0000313" key="1">
    <source>
        <dbReference type="EMBL" id="QDE31425.1"/>
    </source>
</evidence>
<proteinExistence type="predicted"/>
<sequence>MQVSRRSKFSLAQLLSVLDKPTVFVIFDKFGFTPQAVASPTGIADELLSASDTLLSDIILEIVHTAKTLRNKTSPKYQFDDQFSILEKSLLLDGYQIEGNSVKALDPNFVGKEPVEDALIKEVQESSIVNKQDIVDAIKCSADDFVKAQPDYNGSLTNIRIALETLVREIAFDKGFTTTKNGNTWGPSLNYLKTNGFIDQKDENALSSVYTFISNGAHIPLGFSQEEFVRLGRNLCYSMCYFFIKKFNA</sequence>
<evidence type="ECO:0000313" key="2">
    <source>
        <dbReference type="Proteomes" id="UP000319809"/>
    </source>
</evidence>
<gene>
    <name evidence="1" type="ORF">FH971_10895</name>
</gene>
<reference evidence="1 2" key="1">
    <citation type="submission" date="2019-06" db="EMBL/GenBank/DDBJ databases">
        <title>The genome of Shewanella sp. SM1901.</title>
        <authorList>
            <person name="Cha Q."/>
        </authorList>
    </citation>
    <scope>NUCLEOTIDE SEQUENCE [LARGE SCALE GENOMIC DNA]</scope>
    <source>
        <strain evidence="1 2">SM1901</strain>
    </source>
</reference>
<name>A0A4Y5YFG7_9GAMM</name>
<organism evidence="1 2">
    <name type="scientific">Shewanella polaris</name>
    <dbReference type="NCBI Taxonomy" id="2588449"/>
    <lineage>
        <taxon>Bacteria</taxon>
        <taxon>Pseudomonadati</taxon>
        <taxon>Pseudomonadota</taxon>
        <taxon>Gammaproteobacteria</taxon>
        <taxon>Alteromonadales</taxon>
        <taxon>Shewanellaceae</taxon>
        <taxon>Shewanella</taxon>
    </lineage>
</organism>
<keyword evidence="2" id="KW-1185">Reference proteome</keyword>
<accession>A0A4Y5YFG7</accession>